<evidence type="ECO:0000313" key="1">
    <source>
        <dbReference type="EMBL" id="NVN54140.1"/>
    </source>
</evidence>
<sequence length="53" mass="5981">MGAAPRFSYDAWSSRLHGVLMFFATCPVAGRVERVHYLETLFHRGDVRVTGDP</sequence>
<proteinExistence type="predicted"/>
<accession>A0A850Q1Q2</accession>
<gene>
    <name evidence="1" type="ORF">HLY00_3237</name>
</gene>
<protein>
    <submittedName>
        <fullName evidence="1">Uncharacterized protein</fullName>
    </submittedName>
</protein>
<keyword evidence="2" id="KW-1185">Reference proteome</keyword>
<dbReference type="EMBL" id="JABFYL010000050">
    <property type="protein sequence ID" value="NVN54140.1"/>
    <property type="molecule type" value="Genomic_DNA"/>
</dbReference>
<dbReference type="Proteomes" id="UP000570517">
    <property type="component" value="Unassembled WGS sequence"/>
</dbReference>
<reference evidence="1 2" key="1">
    <citation type="submission" date="2020-05" db="EMBL/GenBank/DDBJ databases">
        <title>Draft genome sequence of Mycobacterium hippocampi DL, isolated from European seabass, Dicentrarchus labrax, reared in fish farms.</title>
        <authorList>
            <person name="Stathopoulou P."/>
            <person name="Asimakis E."/>
            <person name="Tzokas K."/>
            <person name="Batargias C."/>
            <person name="Tsiamis G."/>
        </authorList>
    </citation>
    <scope>NUCLEOTIDE SEQUENCE [LARGE SCALE GENOMIC DNA]</scope>
    <source>
        <strain evidence="1 2">DL</strain>
    </source>
</reference>
<name>A0A850Q1Q2_9MYCO</name>
<dbReference type="AlphaFoldDB" id="A0A850Q1Q2"/>
<comment type="caution">
    <text evidence="1">The sequence shown here is derived from an EMBL/GenBank/DDBJ whole genome shotgun (WGS) entry which is preliminary data.</text>
</comment>
<evidence type="ECO:0000313" key="2">
    <source>
        <dbReference type="Proteomes" id="UP000570517"/>
    </source>
</evidence>
<organism evidence="1 2">
    <name type="scientific">Mycolicibacterium hippocampi</name>
    <dbReference type="NCBI Taxonomy" id="659824"/>
    <lineage>
        <taxon>Bacteria</taxon>
        <taxon>Bacillati</taxon>
        <taxon>Actinomycetota</taxon>
        <taxon>Actinomycetes</taxon>
        <taxon>Mycobacteriales</taxon>
        <taxon>Mycobacteriaceae</taxon>
        <taxon>Mycolicibacterium</taxon>
    </lineage>
</organism>